<accession>A0A835LSG5</accession>
<dbReference type="AlphaFoldDB" id="A0A835LSG5"/>
<proteinExistence type="predicted"/>
<comment type="caution">
    <text evidence="1">The sequence shown here is derived from an EMBL/GenBank/DDBJ whole genome shotgun (WGS) entry which is preliminary data.</text>
</comment>
<reference evidence="1 2" key="1">
    <citation type="submission" date="2020-10" db="EMBL/GenBank/DDBJ databases">
        <title>The Coptis chinensis genome and diversification of protoberbering-type alkaloids.</title>
        <authorList>
            <person name="Wang B."/>
            <person name="Shu S."/>
            <person name="Song C."/>
            <person name="Liu Y."/>
        </authorList>
    </citation>
    <scope>NUCLEOTIDE SEQUENCE [LARGE SCALE GENOMIC DNA]</scope>
    <source>
        <strain evidence="1">HL-2020</strain>
        <tissue evidence="1">Leaf</tissue>
    </source>
</reference>
<protein>
    <submittedName>
        <fullName evidence="1">Uncharacterized protein</fullName>
    </submittedName>
</protein>
<dbReference type="Proteomes" id="UP000631114">
    <property type="component" value="Unassembled WGS sequence"/>
</dbReference>
<dbReference type="EMBL" id="JADFTS010000005">
    <property type="protein sequence ID" value="KAF9605860.1"/>
    <property type="molecule type" value="Genomic_DNA"/>
</dbReference>
<name>A0A835LSG5_9MAGN</name>
<gene>
    <name evidence="1" type="ORF">IFM89_019119</name>
</gene>
<dbReference type="OrthoDB" id="612216at2759"/>
<sequence length="97" mass="11133">MVTCNISFGRCFSSILKGITNAKSLTLSGHGFQVFEELPNMLEGVPVSIQSLKYLKLTEWCDKSYIYLLAKLLEVFPLFETLVLERTKVLIDYYIIF</sequence>
<keyword evidence="2" id="KW-1185">Reference proteome</keyword>
<evidence type="ECO:0000313" key="1">
    <source>
        <dbReference type="EMBL" id="KAF9605860.1"/>
    </source>
</evidence>
<organism evidence="1 2">
    <name type="scientific">Coptis chinensis</name>
    <dbReference type="NCBI Taxonomy" id="261450"/>
    <lineage>
        <taxon>Eukaryota</taxon>
        <taxon>Viridiplantae</taxon>
        <taxon>Streptophyta</taxon>
        <taxon>Embryophyta</taxon>
        <taxon>Tracheophyta</taxon>
        <taxon>Spermatophyta</taxon>
        <taxon>Magnoliopsida</taxon>
        <taxon>Ranunculales</taxon>
        <taxon>Ranunculaceae</taxon>
        <taxon>Coptidoideae</taxon>
        <taxon>Coptis</taxon>
    </lineage>
</organism>
<evidence type="ECO:0000313" key="2">
    <source>
        <dbReference type="Proteomes" id="UP000631114"/>
    </source>
</evidence>